<keyword evidence="13" id="KW-1185">Reference proteome</keyword>
<dbReference type="InterPro" id="IPR037289">
    <property type="entry name" value="Elp2"/>
</dbReference>
<dbReference type="InterPro" id="IPR001680">
    <property type="entry name" value="WD40_rpt"/>
</dbReference>
<dbReference type="SMART" id="SM00320">
    <property type="entry name" value="WD40"/>
    <property type="match status" value="6"/>
</dbReference>
<comment type="similarity">
    <text evidence="4">Belongs to the WD repeat ELP2 family.</text>
</comment>
<evidence type="ECO:0000256" key="7">
    <source>
        <dbReference type="ARBA" id="ARBA00022574"/>
    </source>
</evidence>
<protein>
    <recommendedName>
        <fullName evidence="5">Elongator complex protein 2</fullName>
    </recommendedName>
</protein>
<sequence>MEDLSIEEVFTSAGVNCKSHSLAACRNSDYFVYASDGQVVVQGFPQEDVVHVSKRYHKGPVTVLKRVSTDVDSSVEGNNIVLGVVRLNLTCTPFRDILSKAFNRRESSSWSFLFEYIFLFSGAVLLAVGTTRGTVELHSETPCGQSMKHLLSISAHNDWIHSMAFNHSTPTLLATAGQDSYVKLWRIEEYVNSTDIDEISVTKNLKNYFCNFLTVLSGHDDWVQSTVWDRTGRTLLTSSSDKTLIVWKEANELWNDTVRLGIVGGQAAGFYNAVFSSDSQKIVASTYFGGLYSWVTKNDEQDLWEAVPLCSGHVGEIRDIAWHPHGRWLFSVGADRTTRVYIKQKNGKFVEIARPQVHGHSMQCMAVVSSSTIVTGAEEKIFRAFQAPKAFATSACNITGYQMEELFGSTALEHFGARVPALGLSNKAIEESEAAVSEAGGDAHWEEGAFQAAPVELHAPPTEDSLQQNTLWPEIHKLYSHGHDVYAVAVNPAGTVLATSCKASHPDDAAIALWDTSDWSKKSEVSGHQLTVTQIEWSPDGTRLLSVGRDRKAILYRERDGVNGFNYVSMWMSNKEHSRIIWSCNWFRDSVHFVTASRDMRVIVWACNGDTAVPMHSFKCSLPATAVAVCGDGSLIFLKPSGSELQLISKLYEPAVNVDSAVTRLRLVI</sequence>
<evidence type="ECO:0000313" key="12">
    <source>
        <dbReference type="EMBL" id="VDL61852.1"/>
    </source>
</evidence>
<feature type="repeat" description="WD" evidence="11">
    <location>
        <begin position="525"/>
        <end position="556"/>
    </location>
</feature>
<feature type="repeat" description="WD" evidence="11">
    <location>
        <begin position="310"/>
        <end position="341"/>
    </location>
</feature>
<dbReference type="SUPFAM" id="SSF50978">
    <property type="entry name" value="WD40 repeat-like"/>
    <property type="match status" value="1"/>
</dbReference>
<comment type="pathway">
    <text evidence="3">tRNA modification; 5-methoxycarbonylmethyl-2-thiouridine-tRNA biosynthesis.</text>
</comment>
<reference evidence="14" key="1">
    <citation type="submission" date="2017-02" db="UniProtKB">
        <authorList>
            <consortium name="WormBaseParasite"/>
        </authorList>
    </citation>
    <scope>IDENTIFICATION</scope>
</reference>
<accession>A0A0N4XC82</accession>
<organism evidence="14">
    <name type="scientific">Nippostrongylus brasiliensis</name>
    <name type="common">Rat hookworm</name>
    <dbReference type="NCBI Taxonomy" id="27835"/>
    <lineage>
        <taxon>Eukaryota</taxon>
        <taxon>Metazoa</taxon>
        <taxon>Ecdysozoa</taxon>
        <taxon>Nematoda</taxon>
        <taxon>Chromadorea</taxon>
        <taxon>Rhabditida</taxon>
        <taxon>Rhabditina</taxon>
        <taxon>Rhabditomorpha</taxon>
        <taxon>Strongyloidea</taxon>
        <taxon>Heligmosomidae</taxon>
        <taxon>Nippostrongylus</taxon>
    </lineage>
</organism>
<dbReference type="GO" id="GO:0005737">
    <property type="term" value="C:cytoplasm"/>
    <property type="evidence" value="ECO:0007669"/>
    <property type="project" value="UniProtKB-SubCell"/>
</dbReference>
<keyword evidence="10" id="KW-0539">Nucleus</keyword>
<keyword evidence="9" id="KW-0677">Repeat</keyword>
<evidence type="ECO:0000256" key="1">
    <source>
        <dbReference type="ARBA" id="ARBA00004123"/>
    </source>
</evidence>
<evidence type="ECO:0000313" key="14">
    <source>
        <dbReference type="WBParaSite" id="NBR_0000004301-mRNA-1"/>
    </source>
</evidence>
<evidence type="ECO:0000256" key="8">
    <source>
        <dbReference type="ARBA" id="ARBA00022694"/>
    </source>
</evidence>
<feature type="repeat" description="WD" evidence="11">
    <location>
        <begin position="216"/>
        <end position="248"/>
    </location>
</feature>
<dbReference type="InterPro" id="IPR015943">
    <property type="entry name" value="WD40/YVTN_repeat-like_dom_sf"/>
</dbReference>
<reference evidence="12 13" key="2">
    <citation type="submission" date="2018-11" db="EMBL/GenBank/DDBJ databases">
        <authorList>
            <consortium name="Pathogen Informatics"/>
        </authorList>
    </citation>
    <scope>NUCLEOTIDE SEQUENCE [LARGE SCALE GENOMIC DNA]</scope>
</reference>
<keyword evidence="8" id="KW-0819">tRNA processing</keyword>
<dbReference type="OMA" id="NPRSHCL"/>
<evidence type="ECO:0000256" key="6">
    <source>
        <dbReference type="ARBA" id="ARBA00022490"/>
    </source>
</evidence>
<evidence type="ECO:0000313" key="13">
    <source>
        <dbReference type="Proteomes" id="UP000271162"/>
    </source>
</evidence>
<dbReference type="EMBL" id="UYSL01000008">
    <property type="protein sequence ID" value="VDL61852.1"/>
    <property type="molecule type" value="Genomic_DNA"/>
</dbReference>
<dbReference type="GO" id="GO:0002098">
    <property type="term" value="P:tRNA wobble uridine modification"/>
    <property type="evidence" value="ECO:0007669"/>
    <property type="project" value="InterPro"/>
</dbReference>
<evidence type="ECO:0000256" key="4">
    <source>
        <dbReference type="ARBA" id="ARBA00005881"/>
    </source>
</evidence>
<dbReference type="PANTHER" id="PTHR44111:SF1">
    <property type="entry name" value="ELONGATOR COMPLEX PROTEIN 2"/>
    <property type="match status" value="1"/>
</dbReference>
<comment type="subcellular location">
    <subcellularLocation>
        <location evidence="2">Cytoplasm</location>
    </subcellularLocation>
    <subcellularLocation>
        <location evidence="1">Nucleus</location>
    </subcellularLocation>
</comment>
<feature type="repeat" description="WD" evidence="11">
    <location>
        <begin position="153"/>
        <end position="188"/>
    </location>
</feature>
<dbReference type="Gene3D" id="2.130.10.10">
    <property type="entry name" value="YVTN repeat-like/Quinoprotein amine dehydrogenase"/>
    <property type="match status" value="2"/>
</dbReference>
<name>A0A0N4XC82_NIPBR</name>
<dbReference type="UniPathway" id="UPA00988"/>
<keyword evidence="7 11" id="KW-0853">WD repeat</keyword>
<dbReference type="PANTHER" id="PTHR44111">
    <property type="entry name" value="ELONGATOR COMPLEX PROTEIN 2"/>
    <property type="match status" value="1"/>
</dbReference>
<dbReference type="GO" id="GO:0005634">
    <property type="term" value="C:nucleus"/>
    <property type="evidence" value="ECO:0007669"/>
    <property type="project" value="UniProtKB-SubCell"/>
</dbReference>
<evidence type="ECO:0000256" key="2">
    <source>
        <dbReference type="ARBA" id="ARBA00004496"/>
    </source>
</evidence>
<dbReference type="STRING" id="27835.A0A0N4XC82"/>
<dbReference type="Pfam" id="PF00400">
    <property type="entry name" value="WD40"/>
    <property type="match status" value="6"/>
</dbReference>
<keyword evidence="6" id="KW-0963">Cytoplasm</keyword>
<evidence type="ECO:0000256" key="9">
    <source>
        <dbReference type="ARBA" id="ARBA00022737"/>
    </source>
</evidence>
<evidence type="ECO:0000256" key="11">
    <source>
        <dbReference type="PROSITE-ProRule" id="PRU00221"/>
    </source>
</evidence>
<dbReference type="GO" id="GO:0033588">
    <property type="term" value="C:elongator holoenzyme complex"/>
    <property type="evidence" value="ECO:0007669"/>
    <property type="project" value="InterPro"/>
</dbReference>
<evidence type="ECO:0000256" key="3">
    <source>
        <dbReference type="ARBA" id="ARBA00005043"/>
    </source>
</evidence>
<dbReference type="PROSITE" id="PS50294">
    <property type="entry name" value="WD_REPEATS_REGION"/>
    <property type="match status" value="2"/>
</dbReference>
<dbReference type="InterPro" id="IPR036322">
    <property type="entry name" value="WD40_repeat_dom_sf"/>
</dbReference>
<evidence type="ECO:0000256" key="10">
    <source>
        <dbReference type="ARBA" id="ARBA00023242"/>
    </source>
</evidence>
<dbReference type="WBParaSite" id="NBR_0000004301-mRNA-1">
    <property type="protein sequence ID" value="NBR_0000004301-mRNA-1"/>
    <property type="gene ID" value="NBR_0000004301"/>
</dbReference>
<dbReference type="PROSITE" id="PS50082">
    <property type="entry name" value="WD_REPEATS_2"/>
    <property type="match status" value="4"/>
</dbReference>
<dbReference type="AlphaFoldDB" id="A0A0N4XC82"/>
<evidence type="ECO:0000256" key="5">
    <source>
        <dbReference type="ARBA" id="ARBA00020267"/>
    </source>
</evidence>
<gene>
    <name evidence="12" type="ORF">NBR_LOCUS44</name>
</gene>
<dbReference type="Proteomes" id="UP000271162">
    <property type="component" value="Unassembled WGS sequence"/>
</dbReference>
<proteinExistence type="inferred from homology"/>